<name>A0A9J6A278_SOLCO</name>
<dbReference type="InterPro" id="IPR039699">
    <property type="entry name" value="Ribosomal_uL30"/>
</dbReference>
<evidence type="ECO:0000313" key="8">
    <source>
        <dbReference type="Proteomes" id="UP000824120"/>
    </source>
</evidence>
<dbReference type="PANTHER" id="PTHR11524">
    <property type="entry name" value="60S RIBOSOMAL PROTEIN L7"/>
    <property type="match status" value="1"/>
</dbReference>
<dbReference type="PANTHER" id="PTHR11524:SF36">
    <property type="entry name" value="LARGE RIBOSOMAL SUBUNIT PROTEIN UL30Z"/>
    <property type="match status" value="1"/>
</dbReference>
<dbReference type="InterPro" id="IPR012988">
    <property type="entry name" value="Ribosomal_uL30_N_euk"/>
</dbReference>
<protein>
    <recommendedName>
        <fullName evidence="9">60S ribosomal protein L7</fullName>
    </recommendedName>
</protein>
<evidence type="ECO:0000256" key="2">
    <source>
        <dbReference type="ARBA" id="ARBA00022980"/>
    </source>
</evidence>
<dbReference type="GO" id="GO:0022625">
    <property type="term" value="C:cytosolic large ribosomal subunit"/>
    <property type="evidence" value="ECO:0007669"/>
    <property type="project" value="TreeGrafter"/>
</dbReference>
<evidence type="ECO:0000259" key="5">
    <source>
        <dbReference type="Pfam" id="PF00327"/>
    </source>
</evidence>
<dbReference type="Pfam" id="PF08079">
    <property type="entry name" value="Ribosomal_L30_N"/>
    <property type="match status" value="1"/>
</dbReference>
<evidence type="ECO:0000256" key="4">
    <source>
        <dbReference type="SAM" id="MobiDB-lite"/>
    </source>
</evidence>
<comment type="caution">
    <text evidence="7">The sequence shown here is derived from an EMBL/GenBank/DDBJ whole genome shotgun (WGS) entry which is preliminary data.</text>
</comment>
<dbReference type="SUPFAM" id="SSF55129">
    <property type="entry name" value="Ribosomal protein L30p/L7e"/>
    <property type="match status" value="2"/>
</dbReference>
<proteinExistence type="inferred from homology"/>
<dbReference type="Pfam" id="PF00327">
    <property type="entry name" value="Ribosomal_L30"/>
    <property type="match status" value="1"/>
</dbReference>
<dbReference type="EMBL" id="JACXVP010000003">
    <property type="protein sequence ID" value="KAG5618677.1"/>
    <property type="molecule type" value="Genomic_DNA"/>
</dbReference>
<dbReference type="Proteomes" id="UP000824120">
    <property type="component" value="Chromosome 3"/>
</dbReference>
<dbReference type="InterPro" id="IPR035808">
    <property type="entry name" value="Ribosomal_uL30_euk_arc"/>
</dbReference>
<accession>A0A9J6A278</accession>
<evidence type="ECO:0000313" key="7">
    <source>
        <dbReference type="EMBL" id="KAG5618677.1"/>
    </source>
</evidence>
<dbReference type="OrthoDB" id="28644at2759"/>
<evidence type="ECO:0008006" key="9">
    <source>
        <dbReference type="Google" id="ProtNLM"/>
    </source>
</evidence>
<comment type="similarity">
    <text evidence="1">Belongs to the universal ribosomal protein uL30 family.</text>
</comment>
<dbReference type="Gene3D" id="3.30.1390.20">
    <property type="entry name" value="Ribosomal protein L30, ferredoxin-like fold domain"/>
    <property type="match status" value="1"/>
</dbReference>
<dbReference type="CDD" id="cd01657">
    <property type="entry name" value="Ribosomal_L7_archeal_euk"/>
    <property type="match status" value="1"/>
</dbReference>
<feature type="domain" description="Large ribosomal subunit protein uL30 N-terminal eukaryotes" evidence="6">
    <location>
        <begin position="12"/>
        <end position="74"/>
    </location>
</feature>
<dbReference type="GO" id="GO:0000463">
    <property type="term" value="P:maturation of LSU-rRNA from tricistronic rRNA transcript (SSU-rRNA, 5.8S rRNA, LSU-rRNA)"/>
    <property type="evidence" value="ECO:0007669"/>
    <property type="project" value="TreeGrafter"/>
</dbReference>
<dbReference type="AlphaFoldDB" id="A0A9J6A278"/>
<keyword evidence="2" id="KW-0689">Ribosomal protein</keyword>
<keyword evidence="3" id="KW-0687">Ribonucleoprotein</keyword>
<dbReference type="InterPro" id="IPR036919">
    <property type="entry name" value="Ribo_uL30_ferredoxin-like_sf"/>
</dbReference>
<gene>
    <name evidence="7" type="ORF">H5410_018501</name>
</gene>
<dbReference type="FunFam" id="3.30.1390.20:FF:000004">
    <property type="entry name" value="60S ribosomal protein L7"/>
    <property type="match status" value="1"/>
</dbReference>
<reference evidence="7 8" key="1">
    <citation type="submission" date="2020-09" db="EMBL/GenBank/DDBJ databases">
        <title>De no assembly of potato wild relative species, Solanum commersonii.</title>
        <authorList>
            <person name="Cho K."/>
        </authorList>
    </citation>
    <scope>NUCLEOTIDE SEQUENCE [LARGE SCALE GENOMIC DNA]</scope>
    <source>
        <strain evidence="7">LZ3.2</strain>
        <tissue evidence="7">Leaf</tissue>
    </source>
</reference>
<evidence type="ECO:0000259" key="6">
    <source>
        <dbReference type="Pfam" id="PF08079"/>
    </source>
</evidence>
<feature type="domain" description="Large ribosomal subunit protein uL30-like ferredoxin-like fold" evidence="5">
    <location>
        <begin position="88"/>
        <end position="128"/>
    </location>
</feature>
<organism evidence="7 8">
    <name type="scientific">Solanum commersonii</name>
    <name type="common">Commerson's wild potato</name>
    <name type="synonym">Commerson's nightshade</name>
    <dbReference type="NCBI Taxonomy" id="4109"/>
    <lineage>
        <taxon>Eukaryota</taxon>
        <taxon>Viridiplantae</taxon>
        <taxon>Streptophyta</taxon>
        <taxon>Embryophyta</taxon>
        <taxon>Tracheophyta</taxon>
        <taxon>Spermatophyta</taxon>
        <taxon>Magnoliopsida</taxon>
        <taxon>eudicotyledons</taxon>
        <taxon>Gunneridae</taxon>
        <taxon>Pentapetalae</taxon>
        <taxon>asterids</taxon>
        <taxon>lamiids</taxon>
        <taxon>Solanales</taxon>
        <taxon>Solanaceae</taxon>
        <taxon>Solanoideae</taxon>
        <taxon>Solaneae</taxon>
        <taxon>Solanum</taxon>
    </lineage>
</organism>
<keyword evidence="8" id="KW-1185">Reference proteome</keyword>
<sequence>MAEEMPQPLNYIPEVILKKRKNNEEWAIRRKLQLEQKVKRLKSDNFVIKKPEQFIREYRDKEMDLVQMKQRGKNRSRRAFVTSDSSLLFVIRIGGKSDMHPRTRKLLYSLRLRKIFNGVFVKADARILEILQKDILKALNLKSVTIGITLAGKRGISPFYLTSFLVLAEYPNLKSIKDLIYKKGAGKIDNQRVPLTSNEVVEQALGQNGILCLEDVVTEIANVGPHFKEVTSFLCPFALTKPEKALQGKKKRFLDGGDSGNREDHINELVSKMN</sequence>
<dbReference type="GO" id="GO:0003735">
    <property type="term" value="F:structural constituent of ribosome"/>
    <property type="evidence" value="ECO:0007669"/>
    <property type="project" value="TreeGrafter"/>
</dbReference>
<dbReference type="InterPro" id="IPR016082">
    <property type="entry name" value="Ribosomal_uL30_ferredoxin-like"/>
</dbReference>
<evidence type="ECO:0000256" key="3">
    <source>
        <dbReference type="ARBA" id="ARBA00023274"/>
    </source>
</evidence>
<feature type="region of interest" description="Disordered" evidence="4">
    <location>
        <begin position="251"/>
        <end position="274"/>
    </location>
</feature>
<evidence type="ECO:0000256" key="1">
    <source>
        <dbReference type="ARBA" id="ARBA00007594"/>
    </source>
</evidence>
<dbReference type="GO" id="GO:0003723">
    <property type="term" value="F:RNA binding"/>
    <property type="evidence" value="ECO:0007669"/>
    <property type="project" value="TreeGrafter"/>
</dbReference>